<dbReference type="EMBL" id="JAUHHV010000002">
    <property type="protein sequence ID" value="KAK1432059.1"/>
    <property type="molecule type" value="Genomic_DNA"/>
</dbReference>
<organism evidence="2 3">
    <name type="scientific">Tagetes erecta</name>
    <name type="common">African marigold</name>
    <dbReference type="NCBI Taxonomy" id="13708"/>
    <lineage>
        <taxon>Eukaryota</taxon>
        <taxon>Viridiplantae</taxon>
        <taxon>Streptophyta</taxon>
        <taxon>Embryophyta</taxon>
        <taxon>Tracheophyta</taxon>
        <taxon>Spermatophyta</taxon>
        <taxon>Magnoliopsida</taxon>
        <taxon>eudicotyledons</taxon>
        <taxon>Gunneridae</taxon>
        <taxon>Pentapetalae</taxon>
        <taxon>asterids</taxon>
        <taxon>campanulids</taxon>
        <taxon>Asterales</taxon>
        <taxon>Asteraceae</taxon>
        <taxon>Asteroideae</taxon>
        <taxon>Heliantheae alliance</taxon>
        <taxon>Tageteae</taxon>
        <taxon>Tagetes</taxon>
    </lineage>
</organism>
<gene>
    <name evidence="2" type="ORF">QVD17_08948</name>
</gene>
<feature type="compositionally biased region" description="Acidic residues" evidence="1">
    <location>
        <begin position="12"/>
        <end position="21"/>
    </location>
</feature>
<feature type="region of interest" description="Disordered" evidence="1">
    <location>
        <begin position="1"/>
        <end position="66"/>
    </location>
</feature>
<feature type="compositionally biased region" description="Polar residues" evidence="1">
    <location>
        <begin position="23"/>
        <end position="34"/>
    </location>
</feature>
<feature type="compositionally biased region" description="Basic and acidic residues" evidence="1">
    <location>
        <begin position="1"/>
        <end position="11"/>
    </location>
</feature>
<dbReference type="Proteomes" id="UP001229421">
    <property type="component" value="Unassembled WGS sequence"/>
</dbReference>
<evidence type="ECO:0000313" key="2">
    <source>
        <dbReference type="EMBL" id="KAK1432059.1"/>
    </source>
</evidence>
<comment type="caution">
    <text evidence="2">The sequence shown here is derived from an EMBL/GenBank/DDBJ whole genome shotgun (WGS) entry which is preliminary data.</text>
</comment>
<protein>
    <submittedName>
        <fullName evidence="2">Uncharacterized protein</fullName>
    </submittedName>
</protein>
<proteinExistence type="predicted"/>
<evidence type="ECO:0000256" key="1">
    <source>
        <dbReference type="SAM" id="MobiDB-lite"/>
    </source>
</evidence>
<sequence>MNEHAYRHLRDDDDDDDDGDEIGQSSGRHPSSKTWLDRNYEGEELDENDDDSRRNDSNSREREIECGYTLTESKDDEPLKKMKEMFVKNLESAMYLELCNSG</sequence>
<reference evidence="2" key="1">
    <citation type="journal article" date="2023" name="bioRxiv">
        <title>Improved chromosome-level genome assembly for marigold (Tagetes erecta).</title>
        <authorList>
            <person name="Jiang F."/>
            <person name="Yuan L."/>
            <person name="Wang S."/>
            <person name="Wang H."/>
            <person name="Xu D."/>
            <person name="Wang A."/>
            <person name="Fan W."/>
        </authorList>
    </citation>
    <scope>NUCLEOTIDE SEQUENCE</scope>
    <source>
        <strain evidence="2">WSJ</strain>
        <tissue evidence="2">Leaf</tissue>
    </source>
</reference>
<name>A0AAD8KYG3_TARER</name>
<keyword evidence="3" id="KW-1185">Reference proteome</keyword>
<evidence type="ECO:0000313" key="3">
    <source>
        <dbReference type="Proteomes" id="UP001229421"/>
    </source>
</evidence>
<feature type="compositionally biased region" description="Basic and acidic residues" evidence="1">
    <location>
        <begin position="51"/>
        <end position="65"/>
    </location>
</feature>
<dbReference type="AlphaFoldDB" id="A0AAD8KYG3"/>
<accession>A0AAD8KYG3</accession>